<reference evidence="1" key="1">
    <citation type="submission" date="2014-12" db="EMBL/GenBank/DDBJ databases">
        <title>Insight into the proteome of Arion vulgaris.</title>
        <authorList>
            <person name="Aradska J."/>
            <person name="Bulat T."/>
            <person name="Smidak R."/>
            <person name="Sarate P."/>
            <person name="Gangsoo J."/>
            <person name="Sialana F."/>
            <person name="Bilban M."/>
            <person name="Lubec G."/>
        </authorList>
    </citation>
    <scope>NUCLEOTIDE SEQUENCE</scope>
    <source>
        <tissue evidence="1">Skin</tissue>
    </source>
</reference>
<dbReference type="EMBL" id="HACG01033555">
    <property type="protein sequence ID" value="CEK80420.1"/>
    <property type="molecule type" value="Transcribed_RNA"/>
</dbReference>
<organism evidence="1">
    <name type="scientific">Arion vulgaris</name>
    <dbReference type="NCBI Taxonomy" id="1028688"/>
    <lineage>
        <taxon>Eukaryota</taxon>
        <taxon>Metazoa</taxon>
        <taxon>Spiralia</taxon>
        <taxon>Lophotrochozoa</taxon>
        <taxon>Mollusca</taxon>
        <taxon>Gastropoda</taxon>
        <taxon>Heterobranchia</taxon>
        <taxon>Euthyneura</taxon>
        <taxon>Panpulmonata</taxon>
        <taxon>Eupulmonata</taxon>
        <taxon>Stylommatophora</taxon>
        <taxon>Helicina</taxon>
        <taxon>Arionoidea</taxon>
        <taxon>Arionidae</taxon>
        <taxon>Arion</taxon>
    </lineage>
</organism>
<feature type="non-terminal residue" evidence="1">
    <location>
        <position position="1"/>
    </location>
</feature>
<sequence length="82" mass="9117">FQLFGSVPRTLVTRSPARYEHTGQAGNCCIQHNFLGERGYLLQSLLAYGLTVAVSTLLVRKLNLCDISDISNKNTQNSNLYL</sequence>
<gene>
    <name evidence="1" type="primary">ORF120865</name>
</gene>
<protein>
    <submittedName>
        <fullName evidence="1">Uncharacterized protein</fullName>
    </submittedName>
</protein>
<proteinExistence type="predicted"/>
<dbReference type="AlphaFoldDB" id="A0A0B7AKJ9"/>
<name>A0A0B7AKJ9_9EUPU</name>
<evidence type="ECO:0000313" key="1">
    <source>
        <dbReference type="EMBL" id="CEK80420.1"/>
    </source>
</evidence>
<accession>A0A0B7AKJ9</accession>